<dbReference type="Proteomes" id="UP000839644">
    <property type="component" value="Unassembled WGS sequence"/>
</dbReference>
<accession>A0A3Y9C2R2</accession>
<dbReference type="Pfam" id="PF23297">
    <property type="entry name" value="ACP_SdgA_C"/>
    <property type="match status" value="1"/>
</dbReference>
<dbReference type="EMBL" id="AAAFYZ010000054">
    <property type="protein sequence ID" value="EAB8478243.1"/>
    <property type="molecule type" value="Genomic_DNA"/>
</dbReference>
<evidence type="ECO:0000259" key="1">
    <source>
        <dbReference type="PROSITE" id="PS50075"/>
    </source>
</evidence>
<comment type="caution">
    <text evidence="2">The sequence shown here is derived from an EMBL/GenBank/DDBJ whole genome shotgun (WGS) entry which is preliminary data.</text>
</comment>
<organism evidence="2">
    <name type="scientific">Salmonella enterica subsp. enterica serovar Java</name>
    <dbReference type="NCBI Taxonomy" id="224729"/>
    <lineage>
        <taxon>Bacteria</taxon>
        <taxon>Pseudomonadati</taxon>
        <taxon>Pseudomonadota</taxon>
        <taxon>Gammaproteobacteria</taxon>
        <taxon>Enterobacterales</taxon>
        <taxon>Enterobacteriaceae</taxon>
        <taxon>Salmonella</taxon>
    </lineage>
</organism>
<dbReference type="InterPro" id="IPR036736">
    <property type="entry name" value="ACP-like_sf"/>
</dbReference>
<protein>
    <submittedName>
        <fullName evidence="2">Acyl carrier protein</fullName>
    </submittedName>
</protein>
<sequence>MWCNHVIIKINHREEFMDTLIELLTNTFGIDESEINRYKTLEDMGLDSICIVELQVEIERKFSKKDGSLTLINTDTLDNILIKLDDI</sequence>
<dbReference type="AlphaFoldDB" id="A0A3Y9C2R2"/>
<name>A0A3Y9C2R2_SALEB</name>
<feature type="domain" description="Carrier" evidence="1">
    <location>
        <begin position="14"/>
        <end position="87"/>
    </location>
</feature>
<dbReference type="PROSITE" id="PS50075">
    <property type="entry name" value="CARRIER"/>
    <property type="match status" value="1"/>
</dbReference>
<dbReference type="Gene3D" id="1.10.1200.10">
    <property type="entry name" value="ACP-like"/>
    <property type="match status" value="1"/>
</dbReference>
<gene>
    <name evidence="2" type="ORF">AU894_18865</name>
</gene>
<reference evidence="2" key="1">
    <citation type="submission" date="2018-08" db="EMBL/GenBank/DDBJ databases">
        <authorList>
            <person name="Ashton P.M."/>
            <person name="Dallman T."/>
            <person name="Nair S."/>
            <person name="De Pinna E."/>
            <person name="Peters T."/>
            <person name="Grant K."/>
        </authorList>
    </citation>
    <scope>NUCLEOTIDE SEQUENCE [LARGE SCALE GENOMIC DNA]</scope>
    <source>
        <strain evidence="2">43913</strain>
    </source>
</reference>
<evidence type="ECO:0000313" key="2">
    <source>
        <dbReference type="EMBL" id="EAB8478243.1"/>
    </source>
</evidence>
<proteinExistence type="predicted"/>
<dbReference type="SUPFAM" id="SSF47336">
    <property type="entry name" value="ACP-like"/>
    <property type="match status" value="1"/>
</dbReference>
<dbReference type="InterPro" id="IPR009081">
    <property type="entry name" value="PP-bd_ACP"/>
</dbReference>